<accession>A0ABV7M616</accession>
<gene>
    <name evidence="1" type="ORF">ACFOEI_16850</name>
</gene>
<name>A0ABV7M616_9GAMM</name>
<evidence type="ECO:0000313" key="2">
    <source>
        <dbReference type="Proteomes" id="UP001595640"/>
    </source>
</evidence>
<dbReference type="Proteomes" id="UP001595640">
    <property type="component" value="Unassembled WGS sequence"/>
</dbReference>
<protein>
    <submittedName>
        <fullName evidence="1">Uncharacterized protein</fullName>
    </submittedName>
</protein>
<dbReference type="RefSeq" id="WP_156817410.1">
    <property type="nucleotide sequence ID" value="NZ_BMXD01000001.1"/>
</dbReference>
<dbReference type="PROSITE" id="PS51257">
    <property type="entry name" value="PROKAR_LIPOPROTEIN"/>
    <property type="match status" value="1"/>
</dbReference>
<reference evidence="2" key="1">
    <citation type="journal article" date="2019" name="Int. J. Syst. Evol. Microbiol.">
        <title>The Global Catalogue of Microorganisms (GCM) 10K type strain sequencing project: providing services to taxonomists for standard genome sequencing and annotation.</title>
        <authorList>
            <consortium name="The Broad Institute Genomics Platform"/>
            <consortium name="The Broad Institute Genome Sequencing Center for Infectious Disease"/>
            <person name="Wu L."/>
            <person name="Ma J."/>
        </authorList>
    </citation>
    <scope>NUCLEOTIDE SEQUENCE [LARGE SCALE GENOMIC DNA]</scope>
    <source>
        <strain evidence="2">KCTC 12847</strain>
    </source>
</reference>
<keyword evidence="2" id="KW-1185">Reference proteome</keyword>
<evidence type="ECO:0000313" key="1">
    <source>
        <dbReference type="EMBL" id="MFC3293720.1"/>
    </source>
</evidence>
<sequence>MKNIIEITQDAAGVIESGSCEYYGFYTGGIQSCLISVYECNDACVLVHDSGQLKISDITKLVKKYGDVKRVTVAFGPELNRRHHQVRLDKILLDVGCVDRNVDLMERNKSNFAFLFPINGDASTIENMRPETVQAIPDKDKRMSMVELNNFFLKPNSQKLRLEVQFAKGKYNPPRGLDLSLKDMLKIVKKQPDFFFANLDFLEKAHKAEVISLPKALLEVAKIFNVSEFMYRQLLPEERRQQNIEFRKFIN</sequence>
<proteinExistence type="predicted"/>
<dbReference type="EMBL" id="JBHRUH010000031">
    <property type="protein sequence ID" value="MFC3293720.1"/>
    <property type="molecule type" value="Genomic_DNA"/>
</dbReference>
<comment type="caution">
    <text evidence="1">The sequence shown here is derived from an EMBL/GenBank/DDBJ whole genome shotgun (WGS) entry which is preliminary data.</text>
</comment>
<organism evidence="1 2">
    <name type="scientific">Modicisalibacter luteus</name>
    <dbReference type="NCBI Taxonomy" id="453962"/>
    <lineage>
        <taxon>Bacteria</taxon>
        <taxon>Pseudomonadati</taxon>
        <taxon>Pseudomonadota</taxon>
        <taxon>Gammaproteobacteria</taxon>
        <taxon>Oceanospirillales</taxon>
        <taxon>Halomonadaceae</taxon>
        <taxon>Modicisalibacter</taxon>
    </lineage>
</organism>